<comment type="cofactor">
    <cofactor evidence="1">
        <name>pyridoxal 5'-phosphate</name>
        <dbReference type="ChEBI" id="CHEBI:597326"/>
    </cofactor>
</comment>
<evidence type="ECO:0000256" key="2">
    <source>
        <dbReference type="ARBA" id="ARBA00022898"/>
    </source>
</evidence>
<gene>
    <name evidence="4" type="ORF">ASZ90_003767</name>
</gene>
<feature type="domain" description="Orn/DAP/Arg decarboxylase 2 N-terminal" evidence="3">
    <location>
        <begin position="65"/>
        <end position="310"/>
    </location>
</feature>
<protein>
    <submittedName>
        <fullName evidence="4">Diaminopimelate decarboxylase</fullName>
        <ecNumber evidence="4">4.1.1.20</ecNumber>
    </submittedName>
</protein>
<dbReference type="InterPro" id="IPR029066">
    <property type="entry name" value="PLP-binding_barrel"/>
</dbReference>
<keyword evidence="2" id="KW-0663">Pyridoxal phosphate</keyword>
<evidence type="ECO:0000259" key="3">
    <source>
        <dbReference type="Pfam" id="PF02784"/>
    </source>
</evidence>
<dbReference type="GO" id="GO:0008836">
    <property type="term" value="F:diaminopimelate decarboxylase activity"/>
    <property type="evidence" value="ECO:0007669"/>
    <property type="project" value="UniProtKB-EC"/>
</dbReference>
<dbReference type="SUPFAM" id="SSF51419">
    <property type="entry name" value="PLP-binding barrel"/>
    <property type="match status" value="1"/>
</dbReference>
<organism evidence="4">
    <name type="scientific">hydrocarbon metagenome</name>
    <dbReference type="NCBI Taxonomy" id="938273"/>
    <lineage>
        <taxon>unclassified sequences</taxon>
        <taxon>metagenomes</taxon>
        <taxon>ecological metagenomes</taxon>
    </lineage>
</organism>
<dbReference type="Pfam" id="PF02784">
    <property type="entry name" value="Orn_Arg_deC_N"/>
    <property type="match status" value="1"/>
</dbReference>
<dbReference type="SUPFAM" id="SSF50621">
    <property type="entry name" value="Alanine racemase C-terminal domain-like"/>
    <property type="match status" value="1"/>
</dbReference>
<dbReference type="InterPro" id="IPR009006">
    <property type="entry name" value="Ala_racemase/Decarboxylase_C"/>
</dbReference>
<dbReference type="PANTHER" id="PTHR43727:SF2">
    <property type="entry name" value="GROUP IV DECARBOXYLASE"/>
    <property type="match status" value="1"/>
</dbReference>
<dbReference type="GO" id="GO:0009089">
    <property type="term" value="P:lysine biosynthetic process via diaminopimelate"/>
    <property type="evidence" value="ECO:0007669"/>
    <property type="project" value="TreeGrafter"/>
</dbReference>
<dbReference type="InterPro" id="IPR022644">
    <property type="entry name" value="De-COase2_N"/>
</dbReference>
<dbReference type="EC" id="4.1.1.20" evidence="4"/>
<dbReference type="EMBL" id="LNQE01000473">
    <property type="protein sequence ID" value="KUG26387.1"/>
    <property type="molecule type" value="Genomic_DNA"/>
</dbReference>
<dbReference type="Gene3D" id="2.40.37.10">
    <property type="entry name" value="Lyase, Ornithine Decarboxylase, Chain A, domain 1"/>
    <property type="match status" value="1"/>
</dbReference>
<sequence>MAKKYEKPIIIKVQTGMMNKFGSSPYYSRKIRTEIDGVAISELVDKFDSPLFVFSEKSLRQKYRAYYNSFSTRYPNITFGWSYKTNYLPAICSVFHQEGAIAEVVSEMEYDKARSLGIPGNKIIYNGPYKNLHALEKAVKEGSLINIDHFDEIYDLEKVADKLNKKIKVGMRVNMDTGIYPQWSRFGLSLDSGQAMDAVKRMVSKGKLVLNGLHCHIGTFILDPNAYAVEIEKMIKFGYEIQDKFNMKIDYYDIGGGFPSKSKLKGTYQEPDVMIPSIDEYAESITTSLFRNLKPGDLPKVYLETGRAIVDEAGYLITTVIASKRLPDGRKSYIADAGINLLYTAFWYKYNIETDRQVDGTNEPAIVNGPLCMNIDVIEEGTLLPPMEKGTRLILSPVGAYNVTQWMQFIEYRPNVVLIGENKELDIIREAEDLSDITRREKLPERLKLKE</sequence>
<proteinExistence type="predicted"/>
<dbReference type="PANTHER" id="PTHR43727">
    <property type="entry name" value="DIAMINOPIMELATE DECARBOXYLASE"/>
    <property type="match status" value="1"/>
</dbReference>
<evidence type="ECO:0000256" key="1">
    <source>
        <dbReference type="ARBA" id="ARBA00001933"/>
    </source>
</evidence>
<reference evidence="4" key="1">
    <citation type="journal article" date="2015" name="Proc. Natl. Acad. Sci. U.S.A.">
        <title>Networks of energetic and metabolic interactions define dynamics in microbial communities.</title>
        <authorList>
            <person name="Embree M."/>
            <person name="Liu J.K."/>
            <person name="Al-Bassam M.M."/>
            <person name="Zengler K."/>
        </authorList>
    </citation>
    <scope>NUCLEOTIDE SEQUENCE</scope>
</reference>
<dbReference type="CDD" id="cd06841">
    <property type="entry name" value="PLPDE_III_MccE_like"/>
    <property type="match status" value="1"/>
</dbReference>
<keyword evidence="4" id="KW-0456">Lyase</keyword>
<name>A0A0W8G1K8_9ZZZZ</name>
<comment type="caution">
    <text evidence="4">The sequence shown here is derived from an EMBL/GenBank/DDBJ whole genome shotgun (WGS) entry which is preliminary data.</text>
</comment>
<dbReference type="Gene3D" id="3.20.20.10">
    <property type="entry name" value="Alanine racemase"/>
    <property type="match status" value="1"/>
</dbReference>
<dbReference type="AlphaFoldDB" id="A0A0W8G1K8"/>
<accession>A0A0W8G1K8</accession>
<evidence type="ECO:0000313" key="4">
    <source>
        <dbReference type="EMBL" id="KUG26387.1"/>
    </source>
</evidence>